<dbReference type="AlphaFoldDB" id="A0A1N7SUE9"/>
<name>A0A1N7SUE9_9BURK</name>
<protein>
    <submittedName>
        <fullName evidence="1">Uncharacterized protein</fullName>
    </submittedName>
</protein>
<comment type="caution">
    <text evidence="1">The sequence shown here is derived from an EMBL/GenBank/DDBJ whole genome shotgun (WGS) entry which is preliminary data.</text>
</comment>
<dbReference type="Proteomes" id="UP000195569">
    <property type="component" value="Unassembled WGS sequence"/>
</dbReference>
<keyword evidence="2" id="KW-1185">Reference proteome</keyword>
<sequence length="59" mass="6418">MTQSGPGSDVQFDTVNDSFSVACRRPVPVGEGHDRCNIPQLSPYAKCRYGGVSMDLELE</sequence>
<evidence type="ECO:0000313" key="2">
    <source>
        <dbReference type="Proteomes" id="UP000195569"/>
    </source>
</evidence>
<gene>
    <name evidence="1" type="ORF">BN2476_970023</name>
</gene>
<dbReference type="EMBL" id="CYGY02000097">
    <property type="protein sequence ID" value="SIT51011.1"/>
    <property type="molecule type" value="Genomic_DNA"/>
</dbReference>
<reference evidence="1" key="1">
    <citation type="submission" date="2016-12" db="EMBL/GenBank/DDBJ databases">
        <authorList>
            <person name="Moulin L."/>
        </authorList>
    </citation>
    <scope>NUCLEOTIDE SEQUENCE [LARGE SCALE GENOMIC DNA]</scope>
    <source>
        <strain evidence="1">STM 7183</strain>
    </source>
</reference>
<organism evidence="1 2">
    <name type="scientific">Paraburkholderia piptadeniae</name>
    <dbReference type="NCBI Taxonomy" id="1701573"/>
    <lineage>
        <taxon>Bacteria</taxon>
        <taxon>Pseudomonadati</taxon>
        <taxon>Pseudomonadota</taxon>
        <taxon>Betaproteobacteria</taxon>
        <taxon>Burkholderiales</taxon>
        <taxon>Burkholderiaceae</taxon>
        <taxon>Paraburkholderia</taxon>
    </lineage>
</organism>
<accession>A0A1N7SUE9</accession>
<evidence type="ECO:0000313" key="1">
    <source>
        <dbReference type="EMBL" id="SIT51011.1"/>
    </source>
</evidence>
<proteinExistence type="predicted"/>